<name>A0ACB9BZ58_9ASTR</name>
<reference evidence="1 2" key="2">
    <citation type="journal article" date="2022" name="Mol. Ecol. Resour.">
        <title>The genomes of chicory, endive, great burdock and yacon provide insights into Asteraceae paleo-polyploidization history and plant inulin production.</title>
        <authorList>
            <person name="Fan W."/>
            <person name="Wang S."/>
            <person name="Wang H."/>
            <person name="Wang A."/>
            <person name="Jiang F."/>
            <person name="Liu H."/>
            <person name="Zhao H."/>
            <person name="Xu D."/>
            <person name="Zhang Y."/>
        </authorList>
    </citation>
    <scope>NUCLEOTIDE SEQUENCE [LARGE SCALE GENOMIC DNA]</scope>
    <source>
        <strain evidence="2">cv. Yunnan</strain>
        <tissue evidence="1">Leaves</tissue>
    </source>
</reference>
<accession>A0ACB9BZ58</accession>
<evidence type="ECO:0000313" key="1">
    <source>
        <dbReference type="EMBL" id="KAI3727354.1"/>
    </source>
</evidence>
<dbReference type="Proteomes" id="UP001056120">
    <property type="component" value="Linkage Group LG22"/>
</dbReference>
<comment type="caution">
    <text evidence="1">The sequence shown here is derived from an EMBL/GenBank/DDBJ whole genome shotgun (WGS) entry which is preliminary data.</text>
</comment>
<dbReference type="EMBL" id="CM042039">
    <property type="protein sequence ID" value="KAI3727354.1"/>
    <property type="molecule type" value="Genomic_DNA"/>
</dbReference>
<sequence length="91" mass="9917">MIGIRYGLMVLGLSHAVVQSKVVVVGYALMSKKLKSFLQAKLEGLLQMHELLITTLISNMCSISMAIRIDTPSNPLINLQIEPDGPIKPAN</sequence>
<protein>
    <submittedName>
        <fullName evidence="1">Uncharacterized protein</fullName>
    </submittedName>
</protein>
<evidence type="ECO:0000313" key="2">
    <source>
        <dbReference type="Proteomes" id="UP001056120"/>
    </source>
</evidence>
<proteinExistence type="predicted"/>
<organism evidence="1 2">
    <name type="scientific">Smallanthus sonchifolius</name>
    <dbReference type="NCBI Taxonomy" id="185202"/>
    <lineage>
        <taxon>Eukaryota</taxon>
        <taxon>Viridiplantae</taxon>
        <taxon>Streptophyta</taxon>
        <taxon>Embryophyta</taxon>
        <taxon>Tracheophyta</taxon>
        <taxon>Spermatophyta</taxon>
        <taxon>Magnoliopsida</taxon>
        <taxon>eudicotyledons</taxon>
        <taxon>Gunneridae</taxon>
        <taxon>Pentapetalae</taxon>
        <taxon>asterids</taxon>
        <taxon>campanulids</taxon>
        <taxon>Asterales</taxon>
        <taxon>Asteraceae</taxon>
        <taxon>Asteroideae</taxon>
        <taxon>Heliantheae alliance</taxon>
        <taxon>Millerieae</taxon>
        <taxon>Smallanthus</taxon>
    </lineage>
</organism>
<keyword evidence="2" id="KW-1185">Reference proteome</keyword>
<gene>
    <name evidence="1" type="ORF">L1987_67168</name>
</gene>
<reference evidence="2" key="1">
    <citation type="journal article" date="2022" name="Mol. Ecol. Resour.">
        <title>The genomes of chicory, endive, great burdock and yacon provide insights into Asteraceae palaeo-polyploidization history and plant inulin production.</title>
        <authorList>
            <person name="Fan W."/>
            <person name="Wang S."/>
            <person name="Wang H."/>
            <person name="Wang A."/>
            <person name="Jiang F."/>
            <person name="Liu H."/>
            <person name="Zhao H."/>
            <person name="Xu D."/>
            <person name="Zhang Y."/>
        </authorList>
    </citation>
    <scope>NUCLEOTIDE SEQUENCE [LARGE SCALE GENOMIC DNA]</scope>
    <source>
        <strain evidence="2">cv. Yunnan</strain>
    </source>
</reference>